<dbReference type="Gene3D" id="2.40.30.10">
    <property type="entry name" value="Translation factors"/>
    <property type="match status" value="1"/>
</dbReference>
<protein>
    <recommendedName>
        <fullName evidence="7">Translation elongation factor EFTu/EF1A C-terminal domain-containing protein</fullName>
    </recommendedName>
</protein>
<dbReference type="InterPro" id="IPR009001">
    <property type="entry name" value="Transl_elong_EF1A/Init_IF2_C"/>
</dbReference>
<keyword evidence="3" id="KW-0648">Protein biosynthesis</keyword>
<feature type="compositionally biased region" description="Low complexity" evidence="5">
    <location>
        <begin position="39"/>
        <end position="55"/>
    </location>
</feature>
<dbReference type="EMBL" id="JAVDWO010000005">
    <property type="protein sequence ID" value="MDR7192909.1"/>
    <property type="molecule type" value="Genomic_DNA"/>
</dbReference>
<evidence type="ECO:0000313" key="8">
    <source>
        <dbReference type="EMBL" id="MDR7192909.1"/>
    </source>
</evidence>
<keyword evidence="6" id="KW-0732">Signal</keyword>
<evidence type="ECO:0000256" key="5">
    <source>
        <dbReference type="SAM" id="MobiDB-lite"/>
    </source>
</evidence>
<organism evidence="8 9">
    <name type="scientific">Luteimonas terrae</name>
    <dbReference type="NCBI Taxonomy" id="1530191"/>
    <lineage>
        <taxon>Bacteria</taxon>
        <taxon>Pseudomonadati</taxon>
        <taxon>Pseudomonadota</taxon>
        <taxon>Gammaproteobacteria</taxon>
        <taxon>Lysobacterales</taxon>
        <taxon>Lysobacteraceae</taxon>
        <taxon>Luteimonas</taxon>
    </lineage>
</organism>
<proteinExistence type="predicted"/>
<keyword evidence="1" id="KW-0547">Nucleotide-binding</keyword>
<comment type="caution">
    <text evidence="8">The sequence shown here is derived from an EMBL/GenBank/DDBJ whole genome shotgun (WGS) entry which is preliminary data.</text>
</comment>
<evidence type="ECO:0000256" key="2">
    <source>
        <dbReference type="ARBA" id="ARBA00022768"/>
    </source>
</evidence>
<feature type="region of interest" description="Disordered" evidence="5">
    <location>
        <begin position="32"/>
        <end position="61"/>
    </location>
</feature>
<keyword evidence="4" id="KW-0342">GTP-binding</keyword>
<evidence type="ECO:0000259" key="7">
    <source>
        <dbReference type="Pfam" id="PF03143"/>
    </source>
</evidence>
<evidence type="ECO:0000313" key="9">
    <source>
        <dbReference type="Proteomes" id="UP001256588"/>
    </source>
</evidence>
<name>A0ABU1XVW3_9GAMM</name>
<dbReference type="RefSeq" id="WP_310234420.1">
    <property type="nucleotide sequence ID" value="NZ_JAVDWO010000005.1"/>
</dbReference>
<sequence>MPATTPTARALVLLAAALVLAACGPAPNTDLAAEMPPGADSVATAADDSPAATAVGGPTFDAPCVSTQENVGETTARSADVPPRTHAFATREDIRACVMFRTRDAGGRRSSVFSNYRPNVRFVGTDREATATHVCTLRFDADGAVEPGSTVAAYLRCEAPVEIEDGGAFLLVEGGREVGGGTIVLPPA</sequence>
<feature type="domain" description="Translation elongation factor EFTu/EF1A C-terminal" evidence="7">
    <location>
        <begin position="91"/>
        <end position="183"/>
    </location>
</feature>
<evidence type="ECO:0000256" key="3">
    <source>
        <dbReference type="ARBA" id="ARBA00022917"/>
    </source>
</evidence>
<dbReference type="Pfam" id="PF03143">
    <property type="entry name" value="GTP_EFTU_D3"/>
    <property type="match status" value="1"/>
</dbReference>
<evidence type="ECO:0000256" key="1">
    <source>
        <dbReference type="ARBA" id="ARBA00022741"/>
    </source>
</evidence>
<feature type="chain" id="PRO_5046274276" description="Translation elongation factor EFTu/EF1A C-terminal domain-containing protein" evidence="6">
    <location>
        <begin position="22"/>
        <end position="188"/>
    </location>
</feature>
<dbReference type="InterPro" id="IPR004160">
    <property type="entry name" value="Transl_elong_EFTu/EF1A_C"/>
</dbReference>
<evidence type="ECO:0000256" key="4">
    <source>
        <dbReference type="ARBA" id="ARBA00023134"/>
    </source>
</evidence>
<dbReference type="Proteomes" id="UP001256588">
    <property type="component" value="Unassembled WGS sequence"/>
</dbReference>
<gene>
    <name evidence="8" type="ORF">J2W68_001625</name>
</gene>
<evidence type="ECO:0000256" key="6">
    <source>
        <dbReference type="SAM" id="SignalP"/>
    </source>
</evidence>
<reference evidence="8 9" key="1">
    <citation type="submission" date="2023-07" db="EMBL/GenBank/DDBJ databases">
        <title>Sorghum-associated microbial communities from plants grown in Nebraska, USA.</title>
        <authorList>
            <person name="Schachtman D."/>
        </authorList>
    </citation>
    <scope>NUCLEOTIDE SEQUENCE [LARGE SCALE GENOMIC DNA]</scope>
    <source>
        <strain evidence="8 9">4099</strain>
    </source>
</reference>
<accession>A0ABU1XVW3</accession>
<feature type="signal peptide" evidence="6">
    <location>
        <begin position="1"/>
        <end position="21"/>
    </location>
</feature>
<dbReference type="SUPFAM" id="SSF50465">
    <property type="entry name" value="EF-Tu/eEF-1alpha/eIF2-gamma C-terminal domain"/>
    <property type="match status" value="1"/>
</dbReference>
<keyword evidence="9" id="KW-1185">Reference proteome</keyword>
<keyword evidence="2" id="KW-0251">Elongation factor</keyword>